<dbReference type="InterPro" id="IPR036291">
    <property type="entry name" value="NAD(P)-bd_dom_sf"/>
</dbReference>
<dbReference type="FunFam" id="3.40.50.720:FF:000203">
    <property type="entry name" value="D-3-phosphoglycerate dehydrogenase (SerA)"/>
    <property type="match status" value="1"/>
</dbReference>
<keyword evidence="3" id="KW-0520">NAD</keyword>
<keyword evidence="8" id="KW-1185">Reference proteome</keyword>
<dbReference type="PANTHER" id="PTHR42789:SF1">
    <property type="entry name" value="D-ISOMER SPECIFIC 2-HYDROXYACID DEHYDROGENASE FAMILY PROTEIN (AFU_ORTHOLOGUE AFUA_6G10090)"/>
    <property type="match status" value="1"/>
</dbReference>
<evidence type="ECO:0000259" key="5">
    <source>
        <dbReference type="Pfam" id="PF00389"/>
    </source>
</evidence>
<reference evidence="7 8" key="1">
    <citation type="journal article" date="2015" name="Genome Announc.">
        <title>Expanding the biotechnology potential of lactobacilli through comparative genomics of 213 strains and associated genera.</title>
        <authorList>
            <person name="Sun Z."/>
            <person name="Harris H.M."/>
            <person name="McCann A."/>
            <person name="Guo C."/>
            <person name="Argimon S."/>
            <person name="Zhang W."/>
            <person name="Yang X."/>
            <person name="Jeffery I.B."/>
            <person name="Cooney J.C."/>
            <person name="Kagawa T.F."/>
            <person name="Liu W."/>
            <person name="Song Y."/>
            <person name="Salvetti E."/>
            <person name="Wrobel A."/>
            <person name="Rasinkangas P."/>
            <person name="Parkhill J."/>
            <person name="Rea M.C."/>
            <person name="O'Sullivan O."/>
            <person name="Ritari J."/>
            <person name="Douillard F.P."/>
            <person name="Paul Ross R."/>
            <person name="Yang R."/>
            <person name="Briner A.E."/>
            <person name="Felis G.E."/>
            <person name="de Vos W.M."/>
            <person name="Barrangou R."/>
            <person name="Klaenhammer T.R."/>
            <person name="Caufield P.W."/>
            <person name="Cui Y."/>
            <person name="Zhang H."/>
            <person name="O'Toole P.W."/>
        </authorList>
    </citation>
    <scope>NUCLEOTIDE SEQUENCE [LARGE SCALE GENOMIC DNA]</scope>
    <source>
        <strain evidence="7 8">DSM 12744</strain>
    </source>
</reference>
<dbReference type="STRING" id="1423792.FD09_GL001469"/>
<protein>
    <submittedName>
        <fullName evidence="7">Glyoxylate reductase</fullName>
    </submittedName>
</protein>
<evidence type="ECO:0000256" key="1">
    <source>
        <dbReference type="ARBA" id="ARBA00005854"/>
    </source>
</evidence>
<dbReference type="OrthoDB" id="9805416at2"/>
<comment type="similarity">
    <text evidence="1 4">Belongs to the D-isomer specific 2-hydroxyacid dehydrogenase family.</text>
</comment>
<dbReference type="InterPro" id="IPR029753">
    <property type="entry name" value="D-isomer_DH_CS"/>
</dbReference>
<name>A0A0R1N2W1_9LACO</name>
<dbReference type="InterPro" id="IPR050857">
    <property type="entry name" value="D-2-hydroxyacid_DH"/>
</dbReference>
<dbReference type="Proteomes" id="UP000051330">
    <property type="component" value="Unassembled WGS sequence"/>
</dbReference>
<feature type="domain" description="D-isomer specific 2-hydroxyacid dehydrogenase NAD-binding" evidence="6">
    <location>
        <begin position="109"/>
        <end position="287"/>
    </location>
</feature>
<dbReference type="PATRIC" id="fig|1423792.3.peg.1485"/>
<dbReference type="EMBL" id="AZEC01000002">
    <property type="protein sequence ID" value="KRL14300.1"/>
    <property type="molecule type" value="Genomic_DNA"/>
</dbReference>
<dbReference type="SUPFAM" id="SSF51735">
    <property type="entry name" value="NAD(P)-binding Rossmann-fold domains"/>
    <property type="match status" value="1"/>
</dbReference>
<evidence type="ECO:0000259" key="6">
    <source>
        <dbReference type="Pfam" id="PF02826"/>
    </source>
</evidence>
<dbReference type="PROSITE" id="PS00671">
    <property type="entry name" value="D_2_HYDROXYACID_DH_3"/>
    <property type="match status" value="1"/>
</dbReference>
<evidence type="ECO:0000256" key="3">
    <source>
        <dbReference type="ARBA" id="ARBA00023027"/>
    </source>
</evidence>
<dbReference type="PROSITE" id="PS00670">
    <property type="entry name" value="D_2_HYDROXYACID_DH_2"/>
    <property type="match status" value="1"/>
</dbReference>
<dbReference type="PANTHER" id="PTHR42789">
    <property type="entry name" value="D-ISOMER SPECIFIC 2-HYDROXYACID DEHYDROGENASE FAMILY PROTEIN (AFU_ORTHOLOGUE AFUA_6G10090)"/>
    <property type="match status" value="1"/>
</dbReference>
<dbReference type="InterPro" id="IPR006139">
    <property type="entry name" value="D-isomer_2_OHA_DH_cat_dom"/>
</dbReference>
<dbReference type="GO" id="GO:0016616">
    <property type="term" value="F:oxidoreductase activity, acting on the CH-OH group of donors, NAD or NADP as acceptor"/>
    <property type="evidence" value="ECO:0007669"/>
    <property type="project" value="InterPro"/>
</dbReference>
<dbReference type="AlphaFoldDB" id="A0A0R1N2W1"/>
<dbReference type="Pfam" id="PF02826">
    <property type="entry name" value="2-Hacid_dh_C"/>
    <property type="match status" value="1"/>
</dbReference>
<evidence type="ECO:0000256" key="4">
    <source>
        <dbReference type="RuleBase" id="RU003719"/>
    </source>
</evidence>
<feature type="domain" description="D-isomer specific 2-hydroxyacid dehydrogenase catalytic" evidence="5">
    <location>
        <begin position="15"/>
        <end position="317"/>
    </location>
</feature>
<evidence type="ECO:0000313" key="7">
    <source>
        <dbReference type="EMBL" id="KRL14300.1"/>
    </source>
</evidence>
<dbReference type="GO" id="GO:0051287">
    <property type="term" value="F:NAD binding"/>
    <property type="evidence" value="ECO:0007669"/>
    <property type="project" value="InterPro"/>
</dbReference>
<dbReference type="Gene3D" id="3.40.50.720">
    <property type="entry name" value="NAD(P)-binding Rossmann-like Domain"/>
    <property type="match status" value="2"/>
</dbReference>
<dbReference type="SUPFAM" id="SSF52283">
    <property type="entry name" value="Formate/glycerate dehydrogenase catalytic domain-like"/>
    <property type="match status" value="1"/>
</dbReference>
<dbReference type="InterPro" id="IPR006140">
    <property type="entry name" value="D-isomer_DH_NAD-bd"/>
</dbReference>
<proteinExistence type="inferred from homology"/>
<evidence type="ECO:0000256" key="2">
    <source>
        <dbReference type="ARBA" id="ARBA00023002"/>
    </source>
</evidence>
<evidence type="ECO:0000313" key="8">
    <source>
        <dbReference type="Proteomes" id="UP000051330"/>
    </source>
</evidence>
<gene>
    <name evidence="7" type="ORF">FD09_GL001469</name>
</gene>
<keyword evidence="2 4" id="KW-0560">Oxidoreductase</keyword>
<comment type="caution">
    <text evidence="7">The sequence shown here is derived from an EMBL/GenBank/DDBJ whole genome shotgun (WGS) entry which is preliminary data.</text>
</comment>
<accession>A0A0R1N2W1</accession>
<dbReference type="Pfam" id="PF00389">
    <property type="entry name" value="2-Hacid_dh"/>
    <property type="match status" value="1"/>
</dbReference>
<sequence length="318" mass="33901">MHEIFIAAPVPQLMTDQLAKLPVHVTIHQSADPITLAELKDGVKNAEILVVPLSTPVTTDVLAAAPHLRLIANYGAGVDNIALDDAHARNIQVVNTPGVSANAVAELTIALILAWSRRLPEGDSLMRHEGFKAWEPLFFLGHEIQGKSLGIVGLGAIGRSVAAKATALGMSVQYWQRHALTSDEEKTLGVHYATLDQLLATSQFVSLHVPLVAGTHHLIDAPKLAKMRHDAVLINVARGPVIDEAALLKALQAGEIAGAALDVYEHEPQVSAGLKKMENVILTPHIGNATVEAREAMAALITANITAYLQGEPLKFTV</sequence>
<organism evidence="7 8">
    <name type="scientific">Schleiferilactobacillus perolens DSM 12744</name>
    <dbReference type="NCBI Taxonomy" id="1423792"/>
    <lineage>
        <taxon>Bacteria</taxon>
        <taxon>Bacillati</taxon>
        <taxon>Bacillota</taxon>
        <taxon>Bacilli</taxon>
        <taxon>Lactobacillales</taxon>
        <taxon>Lactobacillaceae</taxon>
        <taxon>Schleiferilactobacillus</taxon>
    </lineage>
</organism>
<dbReference type="RefSeq" id="WP_057818402.1">
    <property type="nucleotide sequence ID" value="NZ_AZEC01000002.1"/>
</dbReference>